<dbReference type="PROSITE" id="PS51273">
    <property type="entry name" value="GATASE_TYPE_1"/>
    <property type="match status" value="1"/>
</dbReference>
<accession>A0ABV1N851</accession>
<evidence type="ECO:0000259" key="2">
    <source>
        <dbReference type="Pfam" id="PF00117"/>
    </source>
</evidence>
<dbReference type="PANTHER" id="PTHR43418">
    <property type="entry name" value="MULTIFUNCTIONAL TRYPTOPHAN BIOSYNTHESIS PROTEIN-RELATED"/>
    <property type="match status" value="1"/>
</dbReference>
<dbReference type="Pfam" id="PF00117">
    <property type="entry name" value="GATase"/>
    <property type="match status" value="1"/>
</dbReference>
<keyword evidence="3" id="KW-0456">Lyase</keyword>
<organism evidence="3 4">
    <name type="scientific">Halomonas pelophila</name>
    <dbReference type="NCBI Taxonomy" id="3151122"/>
    <lineage>
        <taxon>Bacteria</taxon>
        <taxon>Pseudomonadati</taxon>
        <taxon>Pseudomonadota</taxon>
        <taxon>Gammaproteobacteria</taxon>
        <taxon>Oceanospirillales</taxon>
        <taxon>Halomonadaceae</taxon>
        <taxon>Halomonas</taxon>
    </lineage>
</organism>
<dbReference type="InterPro" id="IPR029062">
    <property type="entry name" value="Class_I_gatase-like"/>
</dbReference>
<dbReference type="Gene3D" id="3.40.50.880">
    <property type="match status" value="1"/>
</dbReference>
<dbReference type="RefSeq" id="WP_349759393.1">
    <property type="nucleotide sequence ID" value="NZ_JBEGCI010000013.1"/>
</dbReference>
<evidence type="ECO:0000313" key="4">
    <source>
        <dbReference type="Proteomes" id="UP001472978"/>
    </source>
</evidence>
<dbReference type="EC" id="4.1.3.27" evidence="3"/>
<dbReference type="GO" id="GO:0004049">
    <property type="term" value="F:anthranilate synthase activity"/>
    <property type="evidence" value="ECO:0007669"/>
    <property type="project" value="UniProtKB-EC"/>
</dbReference>
<reference evidence="3 4" key="1">
    <citation type="submission" date="2024-05" db="EMBL/GenBank/DDBJ databases">
        <title>Halomonas sp. CS7 16S ribosomal RNA gene Genome sequencing and assembly.</title>
        <authorList>
            <person name="Yook S."/>
        </authorList>
    </citation>
    <scope>NUCLEOTIDE SEQUENCE [LARGE SCALE GENOMIC DNA]</scope>
    <source>
        <strain evidence="3 4">CS7</strain>
    </source>
</reference>
<dbReference type="InterPro" id="IPR017926">
    <property type="entry name" value="GATASE"/>
</dbReference>
<dbReference type="Proteomes" id="UP001472978">
    <property type="component" value="Unassembled WGS sequence"/>
</dbReference>
<dbReference type="PRINTS" id="PR00097">
    <property type="entry name" value="ANTSNTHASEII"/>
</dbReference>
<dbReference type="CDD" id="cd01743">
    <property type="entry name" value="GATase1_Anthranilate_Synthase"/>
    <property type="match status" value="1"/>
</dbReference>
<sequence length="202" mass="22383">MSVLMIDNYDSFTFNVVQYLGELGAEVATHRNDAITLEEIEALAPSHLVISPGPCTPDQAGISMAAIRRFAGRIPVLGVCLGHQSIGQVYGGRVVRAPQVMHGKTSRIRHRGQGVFEGLEDPLEVTRYHSLVVEREGLPDCLEVTAWCDEDDVTPRLIMGLRHRTLDVEGVQFHPESILTRQGHELLANFLKRRPTAPLDRA</sequence>
<evidence type="ECO:0000256" key="1">
    <source>
        <dbReference type="ARBA" id="ARBA00022962"/>
    </source>
</evidence>
<keyword evidence="4" id="KW-1185">Reference proteome</keyword>
<comment type="caution">
    <text evidence="3">The sequence shown here is derived from an EMBL/GenBank/DDBJ whole genome shotgun (WGS) entry which is preliminary data.</text>
</comment>
<dbReference type="InterPro" id="IPR006221">
    <property type="entry name" value="TrpG/PapA_dom"/>
</dbReference>
<dbReference type="NCBIfam" id="TIGR00566">
    <property type="entry name" value="trpG_papA"/>
    <property type="match status" value="1"/>
</dbReference>
<dbReference type="InterPro" id="IPR050472">
    <property type="entry name" value="Anth_synth/Amidotransfase"/>
</dbReference>
<keyword evidence="1" id="KW-0315">Glutamine amidotransferase</keyword>
<dbReference type="PANTHER" id="PTHR43418:SF4">
    <property type="entry name" value="MULTIFUNCTIONAL TRYPTOPHAN BIOSYNTHESIS PROTEIN"/>
    <property type="match status" value="1"/>
</dbReference>
<protein>
    <submittedName>
        <fullName evidence="3">Aminodeoxychorismate/anthranilate synthase component II</fullName>
        <ecNumber evidence="3">4.1.3.27</ecNumber>
    </submittedName>
</protein>
<feature type="domain" description="Glutamine amidotransferase" evidence="2">
    <location>
        <begin position="4"/>
        <end position="192"/>
    </location>
</feature>
<dbReference type="EMBL" id="JBEGCI010000013">
    <property type="protein sequence ID" value="MEQ6889909.1"/>
    <property type="molecule type" value="Genomic_DNA"/>
</dbReference>
<evidence type="ECO:0000313" key="3">
    <source>
        <dbReference type="EMBL" id="MEQ6889909.1"/>
    </source>
</evidence>
<proteinExistence type="predicted"/>
<dbReference type="SUPFAM" id="SSF52317">
    <property type="entry name" value="Class I glutamine amidotransferase-like"/>
    <property type="match status" value="1"/>
</dbReference>
<gene>
    <name evidence="3" type="ORF">ABE957_14630</name>
</gene>
<dbReference type="PRINTS" id="PR00096">
    <property type="entry name" value="GATASE"/>
</dbReference>
<name>A0ABV1N851_9GAMM</name>